<evidence type="ECO:0000256" key="4">
    <source>
        <dbReference type="ARBA" id="ARBA00022741"/>
    </source>
</evidence>
<dbReference type="RefSeq" id="WP_240516750.1">
    <property type="nucleotide sequence ID" value="NZ_MSPP01000001.1"/>
</dbReference>
<keyword evidence="5 8" id="KW-0460">Magnesium</keyword>
<reference evidence="10 11" key="1">
    <citation type="submission" date="2016-12" db="EMBL/GenBank/DDBJ databases">
        <title>The draft genome sequence of HSLHS2.</title>
        <authorList>
            <person name="Hu D."/>
            <person name="Wang L."/>
            <person name="Shao Z."/>
        </authorList>
    </citation>
    <scope>NUCLEOTIDE SEQUENCE [LARGE SCALE GENOMIC DNA]</scope>
    <source>
        <strain evidence="10">MCCC 1A06712</strain>
    </source>
</reference>
<comment type="function">
    <text evidence="8">Transfers a GMP moiety from GTP to Mo-molybdopterin (Mo-MPT) cofactor (Moco or molybdenum cofactor) to form Mo-molybdopterin guanine dinucleotide (Mo-MGD) cofactor.</text>
</comment>
<comment type="domain">
    <text evidence="8">The N-terminal domain determines nucleotide recognition and specific binding, while the C-terminal domain determines the specific binding to the target protein.</text>
</comment>
<keyword evidence="7 8" id="KW-0501">Molybdenum cofactor biosynthesis</keyword>
<comment type="catalytic activity">
    <reaction evidence="8">
        <text>Mo-molybdopterin + GTP + H(+) = Mo-molybdopterin guanine dinucleotide + diphosphate</text>
        <dbReference type="Rhea" id="RHEA:34243"/>
        <dbReference type="ChEBI" id="CHEBI:15378"/>
        <dbReference type="ChEBI" id="CHEBI:33019"/>
        <dbReference type="ChEBI" id="CHEBI:37565"/>
        <dbReference type="ChEBI" id="CHEBI:71302"/>
        <dbReference type="ChEBI" id="CHEBI:71310"/>
        <dbReference type="EC" id="2.7.7.77"/>
    </reaction>
</comment>
<dbReference type="SUPFAM" id="SSF53448">
    <property type="entry name" value="Nucleotide-diphospho-sugar transferases"/>
    <property type="match status" value="1"/>
</dbReference>
<dbReference type="Gene3D" id="3.90.550.10">
    <property type="entry name" value="Spore Coat Polysaccharide Biosynthesis Protein SpsA, Chain A"/>
    <property type="match status" value="1"/>
</dbReference>
<dbReference type="Proteomes" id="UP000194664">
    <property type="component" value="Unassembled WGS sequence"/>
</dbReference>
<dbReference type="Pfam" id="PF12804">
    <property type="entry name" value="NTP_transf_3"/>
    <property type="match status" value="1"/>
</dbReference>
<dbReference type="GO" id="GO:0005737">
    <property type="term" value="C:cytoplasm"/>
    <property type="evidence" value="ECO:0007669"/>
    <property type="project" value="UniProtKB-SubCell"/>
</dbReference>
<evidence type="ECO:0000259" key="9">
    <source>
        <dbReference type="Pfam" id="PF12804"/>
    </source>
</evidence>
<evidence type="ECO:0000256" key="2">
    <source>
        <dbReference type="ARBA" id="ARBA00022679"/>
    </source>
</evidence>
<feature type="binding site" evidence="8">
    <location>
        <begin position="8"/>
        <end position="10"/>
    </location>
    <ligand>
        <name>GTP</name>
        <dbReference type="ChEBI" id="CHEBI:37565"/>
    </ligand>
</feature>
<keyword evidence="11" id="KW-1185">Reference proteome</keyword>
<comment type="cofactor">
    <cofactor evidence="8">
        <name>Mg(2+)</name>
        <dbReference type="ChEBI" id="CHEBI:18420"/>
    </cofactor>
</comment>
<comment type="caution">
    <text evidence="10">The sequence shown here is derived from an EMBL/GenBank/DDBJ whole genome shotgun (WGS) entry which is preliminary data.</text>
</comment>
<dbReference type="InterPro" id="IPR013482">
    <property type="entry name" value="Molybde_CF_guanTrfase"/>
</dbReference>
<dbReference type="GO" id="GO:0061603">
    <property type="term" value="F:molybdenum cofactor guanylyltransferase activity"/>
    <property type="evidence" value="ECO:0007669"/>
    <property type="project" value="UniProtKB-EC"/>
</dbReference>
<dbReference type="AlphaFoldDB" id="A0A251X0S6"/>
<dbReference type="PANTHER" id="PTHR19136:SF81">
    <property type="entry name" value="MOLYBDENUM COFACTOR GUANYLYLTRANSFERASE"/>
    <property type="match status" value="1"/>
</dbReference>
<proteinExistence type="inferred from homology"/>
<evidence type="ECO:0000256" key="8">
    <source>
        <dbReference type="HAMAP-Rule" id="MF_00316"/>
    </source>
</evidence>
<keyword evidence="3 8" id="KW-0479">Metal-binding</keyword>
<dbReference type="HAMAP" id="MF_00316">
    <property type="entry name" value="MobA"/>
    <property type="match status" value="1"/>
</dbReference>
<sequence length="183" mass="19831">MTLPAMILAGGSATRMGGGDKPLLEWRGRDLIDWVLDDLRGMAGPIAINAQHGPQWDRFGLQVVPDTIADCGPLSGIHTAMQWASQARHVLVVAGDTIRLPRDLTARLGTGPAYAASYQGDEWRAHPTIGIWPTDLAANLAERLIAGDRRVMKWASAVGATEVRFEGDYFRNFNTPEDLAAAD</sequence>
<feature type="binding site" evidence="8">
    <location>
        <position position="66"/>
    </location>
    <ligand>
        <name>GTP</name>
        <dbReference type="ChEBI" id="CHEBI:37565"/>
    </ligand>
</feature>
<name>A0A251X0S6_9RHOB</name>
<organism evidence="10 11">
    <name type="scientific">Marivivens niveibacter</name>
    <dbReference type="NCBI Taxonomy" id="1930667"/>
    <lineage>
        <taxon>Bacteria</taxon>
        <taxon>Pseudomonadati</taxon>
        <taxon>Pseudomonadota</taxon>
        <taxon>Alphaproteobacteria</taxon>
        <taxon>Rhodobacterales</taxon>
        <taxon>Paracoccaceae</taxon>
        <taxon>Marivivens group</taxon>
        <taxon>Marivivens</taxon>
    </lineage>
</organism>
<keyword evidence="4 8" id="KW-0547">Nucleotide-binding</keyword>
<feature type="binding site" evidence="8">
    <location>
        <position position="49"/>
    </location>
    <ligand>
        <name>GTP</name>
        <dbReference type="ChEBI" id="CHEBI:37565"/>
    </ligand>
</feature>
<accession>A0A251X0S6</accession>
<evidence type="ECO:0000313" key="10">
    <source>
        <dbReference type="EMBL" id="OUD10340.1"/>
    </source>
</evidence>
<evidence type="ECO:0000256" key="6">
    <source>
        <dbReference type="ARBA" id="ARBA00023134"/>
    </source>
</evidence>
<comment type="similarity">
    <text evidence="8">Belongs to the MobA family.</text>
</comment>
<protein>
    <recommendedName>
        <fullName evidence="8">Molybdenum cofactor guanylyltransferase</fullName>
        <shortName evidence="8">MoCo guanylyltransferase</shortName>
        <ecNumber evidence="8">2.7.7.77</ecNumber>
    </recommendedName>
    <alternativeName>
        <fullName evidence="8">GTP:molybdopterin guanylyltransferase</fullName>
    </alternativeName>
    <alternativeName>
        <fullName evidence="8">Mo-MPT guanylyltransferase</fullName>
    </alternativeName>
    <alternativeName>
        <fullName evidence="8">Molybdopterin guanylyltransferase</fullName>
    </alternativeName>
    <alternativeName>
        <fullName evidence="8">Molybdopterin-guanine dinucleotide synthase</fullName>
        <shortName evidence="8">MGD synthase</shortName>
    </alternativeName>
</protein>
<dbReference type="InterPro" id="IPR025877">
    <property type="entry name" value="MobA-like_NTP_Trfase"/>
</dbReference>
<feature type="binding site" evidence="8">
    <location>
        <position position="96"/>
    </location>
    <ligand>
        <name>GTP</name>
        <dbReference type="ChEBI" id="CHEBI:37565"/>
    </ligand>
</feature>
<feature type="binding site" evidence="8">
    <location>
        <position position="96"/>
    </location>
    <ligand>
        <name>Mg(2+)</name>
        <dbReference type="ChEBI" id="CHEBI:18420"/>
    </ligand>
</feature>
<comment type="subcellular location">
    <subcellularLocation>
        <location evidence="8">Cytoplasm</location>
    </subcellularLocation>
</comment>
<gene>
    <name evidence="8" type="primary">mobA</name>
    <name evidence="10" type="ORF">BVC71_02190</name>
</gene>
<keyword evidence="2 8" id="KW-0808">Transferase</keyword>
<comment type="subunit">
    <text evidence="8">Monomer.</text>
</comment>
<keyword evidence="1 8" id="KW-0963">Cytoplasm</keyword>
<feature type="binding site" evidence="8">
    <location>
        <position position="21"/>
    </location>
    <ligand>
        <name>GTP</name>
        <dbReference type="ChEBI" id="CHEBI:37565"/>
    </ligand>
</feature>
<evidence type="ECO:0000256" key="7">
    <source>
        <dbReference type="ARBA" id="ARBA00023150"/>
    </source>
</evidence>
<evidence type="ECO:0000256" key="1">
    <source>
        <dbReference type="ARBA" id="ARBA00022490"/>
    </source>
</evidence>
<dbReference type="PANTHER" id="PTHR19136">
    <property type="entry name" value="MOLYBDENUM COFACTOR GUANYLYLTRANSFERASE"/>
    <property type="match status" value="1"/>
</dbReference>
<feature type="domain" description="MobA-like NTP transferase" evidence="9">
    <location>
        <begin position="5"/>
        <end position="153"/>
    </location>
</feature>
<dbReference type="GO" id="GO:0005525">
    <property type="term" value="F:GTP binding"/>
    <property type="evidence" value="ECO:0007669"/>
    <property type="project" value="UniProtKB-UniRule"/>
</dbReference>
<dbReference type="EC" id="2.7.7.77" evidence="8"/>
<dbReference type="CDD" id="cd02503">
    <property type="entry name" value="MobA"/>
    <property type="match status" value="1"/>
</dbReference>
<dbReference type="GO" id="GO:0046872">
    <property type="term" value="F:metal ion binding"/>
    <property type="evidence" value="ECO:0007669"/>
    <property type="project" value="UniProtKB-KW"/>
</dbReference>
<dbReference type="InterPro" id="IPR029044">
    <property type="entry name" value="Nucleotide-diphossugar_trans"/>
</dbReference>
<dbReference type="EMBL" id="MSPP01000001">
    <property type="protein sequence ID" value="OUD10340.1"/>
    <property type="molecule type" value="Genomic_DNA"/>
</dbReference>
<evidence type="ECO:0000256" key="3">
    <source>
        <dbReference type="ARBA" id="ARBA00022723"/>
    </source>
</evidence>
<evidence type="ECO:0000256" key="5">
    <source>
        <dbReference type="ARBA" id="ARBA00022842"/>
    </source>
</evidence>
<dbReference type="GO" id="GO:1902758">
    <property type="term" value="P:bis(molybdopterin guanine dinucleotide)molybdenum biosynthetic process"/>
    <property type="evidence" value="ECO:0007669"/>
    <property type="project" value="TreeGrafter"/>
</dbReference>
<evidence type="ECO:0000313" key="11">
    <source>
        <dbReference type="Proteomes" id="UP000194664"/>
    </source>
</evidence>
<keyword evidence="6 8" id="KW-0342">GTP-binding</keyword>